<gene>
    <name evidence="4" type="ORF">K489DRAFT_320780</name>
</gene>
<feature type="region of interest" description="Disordered" evidence="2">
    <location>
        <begin position="645"/>
        <end position="701"/>
    </location>
</feature>
<feature type="region of interest" description="Disordered" evidence="2">
    <location>
        <begin position="510"/>
        <end position="601"/>
    </location>
</feature>
<reference evidence="4" key="2">
    <citation type="submission" date="2020-04" db="EMBL/GenBank/DDBJ databases">
        <authorList>
            <consortium name="NCBI Genome Project"/>
        </authorList>
    </citation>
    <scope>NUCLEOTIDE SEQUENCE</scope>
    <source>
        <strain evidence="4">CBS 342.82</strain>
    </source>
</reference>
<evidence type="ECO:0000256" key="2">
    <source>
        <dbReference type="SAM" id="MobiDB-lite"/>
    </source>
</evidence>
<feature type="compositionally biased region" description="Polar residues" evidence="2">
    <location>
        <begin position="570"/>
        <end position="579"/>
    </location>
</feature>
<dbReference type="GeneID" id="54359289"/>
<organism evidence="4">
    <name type="scientific">Dissoconium aciculare CBS 342.82</name>
    <dbReference type="NCBI Taxonomy" id="1314786"/>
    <lineage>
        <taxon>Eukaryota</taxon>
        <taxon>Fungi</taxon>
        <taxon>Dikarya</taxon>
        <taxon>Ascomycota</taxon>
        <taxon>Pezizomycotina</taxon>
        <taxon>Dothideomycetes</taxon>
        <taxon>Dothideomycetidae</taxon>
        <taxon>Mycosphaerellales</taxon>
        <taxon>Dissoconiaceae</taxon>
        <taxon>Dissoconium</taxon>
    </lineage>
</organism>
<evidence type="ECO:0000313" key="4">
    <source>
        <dbReference type="RefSeq" id="XP_033459268.1"/>
    </source>
</evidence>
<keyword evidence="3" id="KW-1185">Reference proteome</keyword>
<name>A0A6J3M5V8_9PEZI</name>
<protein>
    <submittedName>
        <fullName evidence="4">Uncharacterized protein</fullName>
    </submittedName>
</protein>
<dbReference type="RefSeq" id="XP_033459268.1">
    <property type="nucleotide sequence ID" value="XM_033601489.1"/>
</dbReference>
<evidence type="ECO:0000256" key="1">
    <source>
        <dbReference type="SAM" id="Coils"/>
    </source>
</evidence>
<dbReference type="Proteomes" id="UP000504637">
    <property type="component" value="Unplaced"/>
</dbReference>
<feature type="region of interest" description="Disordered" evidence="2">
    <location>
        <begin position="1"/>
        <end position="38"/>
    </location>
</feature>
<dbReference type="OrthoDB" id="5288142at2759"/>
<feature type="region of interest" description="Disordered" evidence="2">
    <location>
        <begin position="313"/>
        <end position="351"/>
    </location>
</feature>
<reference evidence="4" key="1">
    <citation type="submission" date="2020-01" db="EMBL/GenBank/DDBJ databases">
        <authorList>
            <consortium name="DOE Joint Genome Institute"/>
            <person name="Haridas S."/>
            <person name="Albert R."/>
            <person name="Binder M."/>
            <person name="Bloem J."/>
            <person name="Labutti K."/>
            <person name="Salamov A."/>
            <person name="Andreopoulos B."/>
            <person name="Baker S.E."/>
            <person name="Barry K."/>
            <person name="Bills G."/>
            <person name="Bluhm B.H."/>
            <person name="Cannon C."/>
            <person name="Castanera R."/>
            <person name="Culley D.E."/>
            <person name="Daum C."/>
            <person name="Ezra D."/>
            <person name="Gonzalez J.B."/>
            <person name="Henrissat B."/>
            <person name="Kuo A."/>
            <person name="Liang C."/>
            <person name="Lipzen A."/>
            <person name="Lutzoni F."/>
            <person name="Magnuson J."/>
            <person name="Mondo S."/>
            <person name="Nolan M."/>
            <person name="Ohm R."/>
            <person name="Pangilinan J."/>
            <person name="Park H.-J."/>
            <person name="Ramirez L."/>
            <person name="Alfaro M."/>
            <person name="Sun H."/>
            <person name="Tritt A."/>
            <person name="Yoshinaga Y."/>
            <person name="Zwiers L.-H."/>
            <person name="Turgeon B.G."/>
            <person name="Goodwin S.B."/>
            <person name="Spatafora J.W."/>
            <person name="Crous P.W."/>
            <person name="Grigoriev I.V."/>
        </authorList>
    </citation>
    <scope>NUCLEOTIDE SEQUENCE</scope>
    <source>
        <strain evidence="4">CBS 342.82</strain>
    </source>
</reference>
<accession>A0A6J3M5V8</accession>
<dbReference type="AlphaFoldDB" id="A0A6J3M5V8"/>
<keyword evidence="1" id="KW-0175">Coiled coil</keyword>
<evidence type="ECO:0000313" key="3">
    <source>
        <dbReference type="Proteomes" id="UP000504637"/>
    </source>
</evidence>
<sequence length="900" mass="98839">MAEPVQEGRSLDIGPGPRSPTSEDDEASRRMSQSSFAKRWDQIAGQIGEDVHVFPSHPGQLAVHTVPTRPESTDTFHEAQLAFKDFDGVHFSPETEEYVELGADGEEIRRISARTSSGSLLDVGALLRSPPPKVSLGAPPPDENMVYYPAPVPRMLNLPKRLSQLPAATVQARRRTQLITDNHVGARQSAIWPSQTNLSDSSHEQIAGVDPVGTGENRRSMLNQRVSMANLPPQLRASVYFEHESIGQEVEVKSESAVATLDSILNASATAPVNAFTDHPFAGDVRKSVYASGNVGRRRTVLLEPATVKKDETKRRSNLGLNFRRSSTNLDGELGRPQSRSSLAADRTVTQRRSTYSLGDELERVAETEFSDSEHVNEDGEVDAHARHGHRKTLSAGDQIYHNYIEEEEDDEQELEEEQREYVEEEEVIYAAPSTLLAELQVRKAQQKSRSRTAATAFPNGMHSTLLQLDAVEEISKKNRKIKRVELAWEDPGMRNHDIAAKDADDEDVPLGMLYKPKNSKNKAGDGNDWPRPMGLMERRELEDNEPLSSRRSRLRGESPPRNQRRAHRQSIQALQQPTILLPKAEEEEDPSEANETLGQRAWRLKTKDKLDTAISDVAPKTGARPLSTFSEDVLGQFGGLDVADESTKEGTANPSGSAEALPQEETLGQRRARLQREREASGEMARPATASPSRPVLRSNNSLADLLSANPVGTRMANKHAEPVQGTLLHANAQMQLKHKQDLSQQNFRSSSMLHNHPLVNANQFPTRDISGGGLLGNHASRPRNGGFAGGMYNHSGQPMPLSAVSSPTLGMNNTGYFSPPMEAMHFSPQQQTLMSPAAYSTMPAAAMVGAYGFGGMPYGSPVAMGMQGMMPMAAPIVDPALKPDQRNAIDRWRMGIDS</sequence>
<reference evidence="4" key="3">
    <citation type="submission" date="2025-08" db="UniProtKB">
        <authorList>
            <consortium name="RefSeq"/>
        </authorList>
    </citation>
    <scope>IDENTIFICATION</scope>
    <source>
        <strain evidence="4">CBS 342.82</strain>
    </source>
</reference>
<feature type="coiled-coil region" evidence="1">
    <location>
        <begin position="401"/>
        <end position="428"/>
    </location>
</feature>
<proteinExistence type="predicted"/>